<dbReference type="Proteomes" id="UP000514462">
    <property type="component" value="Chromosome"/>
</dbReference>
<dbReference type="SUPFAM" id="SSF50331">
    <property type="entry name" value="MOP-like"/>
    <property type="match status" value="1"/>
</dbReference>
<dbReference type="EMBL" id="CP055904">
    <property type="protein sequence ID" value="QMR42047.1"/>
    <property type="molecule type" value="Genomic_DNA"/>
</dbReference>
<dbReference type="Pfam" id="PF00005">
    <property type="entry name" value="ABC_tran"/>
    <property type="match status" value="1"/>
</dbReference>
<evidence type="ECO:0000256" key="1">
    <source>
        <dbReference type="ARBA" id="ARBA00022448"/>
    </source>
</evidence>
<accession>A0AAP9QZX7</accession>
<dbReference type="GO" id="GO:0015697">
    <property type="term" value="P:quaternary ammonium group transport"/>
    <property type="evidence" value="ECO:0007669"/>
    <property type="project" value="UniProtKB-ARBA"/>
</dbReference>
<evidence type="ECO:0000259" key="4">
    <source>
        <dbReference type="PROSITE" id="PS50893"/>
    </source>
</evidence>
<sequence length="337" mass="36570">MTYAVEFNDVSRLYGDVRAVDGVSIAIRDGEFFSMLGPSGSGKTTCLRLIAGFEQLSGGSIRIFGQQASELPPWQRDVNTVFQDYALFPHMSIIDNVAYGLMVKGVGKKERHLRAQEALEKVALGFVHARKPSQLSGGQRQRVAIARALVNQPRVLLLDEPLGALDLKLREQMQVELKKLQQSLGITFIFVTHDQGEALSMSDRVAVFNNGRIEQVDSPHDLYLRPKTAFVAGFVGTANVFNSELSQRLCGVSGAWSLRPEHIRLNSGGDIQVQGTVQAVQFQGASTRIELKLAAGDKLLVSQANVDGGAAFSAPQLGQQVLACWSRSAMVSLESGG</sequence>
<dbReference type="InterPro" id="IPR003593">
    <property type="entry name" value="AAA+_ATPase"/>
</dbReference>
<evidence type="ECO:0000256" key="2">
    <source>
        <dbReference type="ARBA" id="ARBA00022741"/>
    </source>
</evidence>
<dbReference type="Gene3D" id="2.40.50.100">
    <property type="match status" value="1"/>
</dbReference>
<organism evidence="5 6">
    <name type="scientific">Klebsiella aerogenes</name>
    <name type="common">Enterobacter aerogenes</name>
    <dbReference type="NCBI Taxonomy" id="548"/>
    <lineage>
        <taxon>Bacteria</taxon>
        <taxon>Pseudomonadati</taxon>
        <taxon>Pseudomonadota</taxon>
        <taxon>Gammaproteobacteria</taxon>
        <taxon>Enterobacterales</taxon>
        <taxon>Enterobacteriaceae</taxon>
        <taxon>Klebsiella/Raoultella group</taxon>
        <taxon>Klebsiella</taxon>
    </lineage>
</organism>
<dbReference type="InterPro" id="IPR017871">
    <property type="entry name" value="ABC_transporter-like_CS"/>
</dbReference>
<dbReference type="PANTHER" id="PTHR42781:SF4">
    <property type="entry name" value="SPERMIDINE_PUTRESCINE IMPORT ATP-BINDING PROTEIN POTA"/>
    <property type="match status" value="1"/>
</dbReference>
<dbReference type="InterPro" id="IPR008995">
    <property type="entry name" value="Mo/tungstate-bd_C_term_dom"/>
</dbReference>
<keyword evidence="2" id="KW-0547">Nucleotide-binding</keyword>
<protein>
    <submittedName>
        <fullName evidence="5">ABC transporter ATP-binding protein</fullName>
    </submittedName>
</protein>
<dbReference type="PROSITE" id="PS00211">
    <property type="entry name" value="ABC_TRANSPORTER_1"/>
    <property type="match status" value="1"/>
</dbReference>
<evidence type="ECO:0000313" key="6">
    <source>
        <dbReference type="Proteomes" id="UP000514462"/>
    </source>
</evidence>
<dbReference type="Pfam" id="PF08402">
    <property type="entry name" value="TOBE_2"/>
    <property type="match status" value="1"/>
</dbReference>
<dbReference type="RefSeq" id="WP_045382531.1">
    <property type="nucleotide sequence ID" value="NZ_CP055904.1"/>
</dbReference>
<dbReference type="GO" id="GO:0016887">
    <property type="term" value="F:ATP hydrolysis activity"/>
    <property type="evidence" value="ECO:0007669"/>
    <property type="project" value="InterPro"/>
</dbReference>
<name>A0AAP9QZX7_KLEAE</name>
<dbReference type="InterPro" id="IPR013611">
    <property type="entry name" value="Transp-assoc_OB_typ2"/>
</dbReference>
<dbReference type="FunFam" id="3.40.50.300:FF:000425">
    <property type="entry name" value="Probable ABC transporter, ATP-binding subunit"/>
    <property type="match status" value="1"/>
</dbReference>
<dbReference type="Gene3D" id="3.40.50.300">
    <property type="entry name" value="P-loop containing nucleotide triphosphate hydrolases"/>
    <property type="match status" value="1"/>
</dbReference>
<dbReference type="SUPFAM" id="SSF52540">
    <property type="entry name" value="P-loop containing nucleoside triphosphate hydrolases"/>
    <property type="match status" value="1"/>
</dbReference>
<dbReference type="InterPro" id="IPR050093">
    <property type="entry name" value="ABC_SmlMolc_Importer"/>
</dbReference>
<gene>
    <name evidence="5" type="ORF">HV331_22245</name>
</gene>
<dbReference type="PROSITE" id="PS50893">
    <property type="entry name" value="ABC_TRANSPORTER_2"/>
    <property type="match status" value="1"/>
</dbReference>
<feature type="domain" description="ABC transporter" evidence="4">
    <location>
        <begin position="5"/>
        <end position="235"/>
    </location>
</feature>
<reference evidence="6" key="1">
    <citation type="submission" date="2020-06" db="EMBL/GenBank/DDBJ databases">
        <title>REHAB project genomes.</title>
        <authorList>
            <person name="Shaw L.P."/>
        </authorList>
    </citation>
    <scope>NUCLEOTIDE SEQUENCE [LARGE SCALE GENOMIC DNA]</scope>
    <source>
        <strain evidence="6">RHBSTW-00938</strain>
    </source>
</reference>
<evidence type="ECO:0000256" key="3">
    <source>
        <dbReference type="ARBA" id="ARBA00022840"/>
    </source>
</evidence>
<keyword evidence="1" id="KW-0813">Transport</keyword>
<dbReference type="SMART" id="SM00382">
    <property type="entry name" value="AAA"/>
    <property type="match status" value="1"/>
</dbReference>
<dbReference type="GO" id="GO:0043190">
    <property type="term" value="C:ATP-binding cassette (ABC) transporter complex"/>
    <property type="evidence" value="ECO:0007669"/>
    <property type="project" value="InterPro"/>
</dbReference>
<dbReference type="GO" id="GO:0005524">
    <property type="term" value="F:ATP binding"/>
    <property type="evidence" value="ECO:0007669"/>
    <property type="project" value="UniProtKB-KW"/>
</dbReference>
<dbReference type="InterPro" id="IPR003439">
    <property type="entry name" value="ABC_transporter-like_ATP-bd"/>
</dbReference>
<proteinExistence type="predicted"/>
<dbReference type="InterPro" id="IPR027417">
    <property type="entry name" value="P-loop_NTPase"/>
</dbReference>
<keyword evidence="3 5" id="KW-0067">ATP-binding</keyword>
<dbReference type="AlphaFoldDB" id="A0AAP9QZX7"/>
<dbReference type="GO" id="GO:0022857">
    <property type="term" value="F:transmembrane transporter activity"/>
    <property type="evidence" value="ECO:0007669"/>
    <property type="project" value="InterPro"/>
</dbReference>
<evidence type="ECO:0000313" key="5">
    <source>
        <dbReference type="EMBL" id="QMR42047.1"/>
    </source>
</evidence>
<dbReference type="PANTHER" id="PTHR42781">
    <property type="entry name" value="SPERMIDINE/PUTRESCINE IMPORT ATP-BINDING PROTEIN POTA"/>
    <property type="match status" value="1"/>
</dbReference>